<keyword evidence="2" id="KW-1185">Reference proteome</keyword>
<evidence type="ECO:0000313" key="2">
    <source>
        <dbReference type="Proteomes" id="UP000606600"/>
    </source>
</evidence>
<comment type="caution">
    <text evidence="1">The sequence shown here is derived from an EMBL/GenBank/DDBJ whole genome shotgun (WGS) entry which is preliminary data.</text>
</comment>
<evidence type="ECO:0000313" key="1">
    <source>
        <dbReference type="EMBL" id="MBD1363813.1"/>
    </source>
</evidence>
<name>A0ABR7WNT0_9SPHI</name>
<evidence type="ECO:0008006" key="3">
    <source>
        <dbReference type="Google" id="ProtNLM"/>
    </source>
</evidence>
<dbReference type="RefSeq" id="WP_191188476.1">
    <property type="nucleotide sequence ID" value="NZ_JACWMY010000003.1"/>
</dbReference>
<reference evidence="1 2" key="1">
    <citation type="submission" date="2020-09" db="EMBL/GenBank/DDBJ databases">
        <title>Novel species of Mucilaginibacter isolated from a glacier on the Tibetan Plateau.</title>
        <authorList>
            <person name="Liu Q."/>
            <person name="Xin Y.-H."/>
        </authorList>
    </citation>
    <scope>NUCLEOTIDE SEQUENCE [LARGE SCALE GENOMIC DNA]</scope>
    <source>
        <strain evidence="1 2">ZT4R22</strain>
    </source>
</reference>
<dbReference type="EMBL" id="JACWMY010000003">
    <property type="protein sequence ID" value="MBD1363813.1"/>
    <property type="molecule type" value="Genomic_DNA"/>
</dbReference>
<accession>A0ABR7WNT0</accession>
<dbReference type="InterPro" id="IPR013783">
    <property type="entry name" value="Ig-like_fold"/>
</dbReference>
<protein>
    <recommendedName>
        <fullName evidence="3">Fibronectin type-III domain-containing protein</fullName>
    </recommendedName>
</protein>
<sequence>MTPKPLHYICLFVALFAMVSCKELIEPSIQKRPVNLLAPGQGFESKNYNVTFWWDDVEDALQYRLQIVTPGFDNIGALFADTLVKGSNKITLSLTPGVYEWRLRAENGSSETVFSQPRKFTIVQSSIGNQAVQLTAPTNGALTNQQGVTFQWGSLYGATTYRLQIDTNNFADTVKLIYNHQLPGLQFSFSFPRDQQYQWRVRAENDTARAQWSTVRTIRFDHTPPGQVTLSGPGKAEVVALPVSLQWNSVATASVYKLYVFKGDSTTNYNNSFPVIIDGTNRSFNLGNPADRIYWKVSALDAVGNEGQASVLRNFVVK</sequence>
<dbReference type="PROSITE" id="PS51257">
    <property type="entry name" value="PROKAR_LIPOPROTEIN"/>
    <property type="match status" value="1"/>
</dbReference>
<gene>
    <name evidence="1" type="ORF">IDJ77_08315</name>
</gene>
<proteinExistence type="predicted"/>
<organism evidence="1 2">
    <name type="scientific">Mucilaginibacter pankratovii</name>
    <dbReference type="NCBI Taxonomy" id="2772110"/>
    <lineage>
        <taxon>Bacteria</taxon>
        <taxon>Pseudomonadati</taxon>
        <taxon>Bacteroidota</taxon>
        <taxon>Sphingobacteriia</taxon>
        <taxon>Sphingobacteriales</taxon>
        <taxon>Sphingobacteriaceae</taxon>
        <taxon>Mucilaginibacter</taxon>
    </lineage>
</organism>
<dbReference type="Gene3D" id="2.60.40.10">
    <property type="entry name" value="Immunoglobulins"/>
    <property type="match status" value="3"/>
</dbReference>
<dbReference type="Proteomes" id="UP000606600">
    <property type="component" value="Unassembled WGS sequence"/>
</dbReference>